<dbReference type="RefSeq" id="WP_144248153.1">
    <property type="nucleotide sequence ID" value="NZ_VLPK01000001.1"/>
</dbReference>
<organism evidence="7 8">
    <name type="scientific">Mucilaginibacter corticis</name>
    <dbReference type="NCBI Taxonomy" id="2597670"/>
    <lineage>
        <taxon>Bacteria</taxon>
        <taxon>Pseudomonadati</taxon>
        <taxon>Bacteroidota</taxon>
        <taxon>Sphingobacteriia</taxon>
        <taxon>Sphingobacteriales</taxon>
        <taxon>Sphingobacteriaceae</taxon>
        <taxon>Mucilaginibacter</taxon>
    </lineage>
</organism>
<evidence type="ECO:0000313" key="7">
    <source>
        <dbReference type="EMBL" id="TSJ44591.1"/>
    </source>
</evidence>
<evidence type="ECO:0000256" key="2">
    <source>
        <dbReference type="ARBA" id="ARBA00022748"/>
    </source>
</evidence>
<reference evidence="7 8" key="1">
    <citation type="submission" date="2019-07" db="EMBL/GenBank/DDBJ databases">
        <authorList>
            <person name="Huq M.A."/>
        </authorList>
    </citation>
    <scope>NUCLEOTIDE SEQUENCE [LARGE SCALE GENOMIC DNA]</scope>
    <source>
        <strain evidence="7 8">MAH-19</strain>
    </source>
</reference>
<dbReference type="InterPro" id="IPR013766">
    <property type="entry name" value="Thioredoxin_domain"/>
</dbReference>
<evidence type="ECO:0000256" key="3">
    <source>
        <dbReference type="ARBA" id="ARBA00023157"/>
    </source>
</evidence>
<name>A0A556MXD1_9SPHI</name>
<dbReference type="Pfam" id="PF13905">
    <property type="entry name" value="Thioredoxin_8"/>
    <property type="match status" value="1"/>
</dbReference>
<proteinExistence type="predicted"/>
<protein>
    <submittedName>
        <fullName evidence="7">AhpC/TSA family protein</fullName>
    </submittedName>
</protein>
<dbReference type="GO" id="GO:0030313">
    <property type="term" value="C:cell envelope"/>
    <property type="evidence" value="ECO:0007669"/>
    <property type="project" value="UniProtKB-SubCell"/>
</dbReference>
<evidence type="ECO:0000256" key="1">
    <source>
        <dbReference type="ARBA" id="ARBA00004196"/>
    </source>
</evidence>
<dbReference type="InterPro" id="IPR036249">
    <property type="entry name" value="Thioredoxin-like_sf"/>
</dbReference>
<dbReference type="AlphaFoldDB" id="A0A556MXD1"/>
<keyword evidence="3" id="KW-1015">Disulfide bond</keyword>
<dbReference type="SUPFAM" id="SSF52833">
    <property type="entry name" value="Thioredoxin-like"/>
    <property type="match status" value="1"/>
</dbReference>
<sequence>MKRLFIACAFLLCNIAAWAQNAKINITIINGTSPHYALWVHNLLFKSENEKQFYKIDSATNIRTASLSYNLSEPKVISIYYSLANDKDGYQQYYFFLSPGDNINFKADLKKPGNAIEISGKGAANNYPLDLRGVDYEKLYSDSLPNRIIASINAQYQVNKQALANYIAKYKPTALFIKAKTYEAQYMASLNYHQFKENNKYRISEKYGRLQPIWERIQDSLFKTLKPQIISAKKANGKTNALNQPISTINNDDALVSENYKELLQSFMLREKERLWNEYGTNPERFFKQWYDADLITGRKMFQDDMSNLLKEKIINTYFTGRSADFLYATLTQEALHESDPKNLVTIFERYKKLYPKSPYTNEFEAQISEIAKRESKPLTDKMLFVAENGTKLKTFDEVLALTKGKTVLVDMWGTWCGPCREEIEKNSAAIKDHFKGSNLEYLYVANFDSNNEATWKKLIAYFHLEGTHILANDDLNKDIMSKINGNGYPTYFIIKKDGSYELSKAGYPMDRDVLIKQLESAMAE</sequence>
<comment type="subcellular location">
    <subcellularLocation>
        <location evidence="1">Cell envelope</location>
    </subcellularLocation>
</comment>
<keyword evidence="8" id="KW-1185">Reference proteome</keyword>
<keyword evidence="5" id="KW-0732">Signal</keyword>
<feature type="signal peptide" evidence="5">
    <location>
        <begin position="1"/>
        <end position="19"/>
    </location>
</feature>
<dbReference type="Gene3D" id="3.40.30.10">
    <property type="entry name" value="Glutaredoxin"/>
    <property type="match status" value="1"/>
</dbReference>
<evidence type="ECO:0000256" key="5">
    <source>
        <dbReference type="SAM" id="SignalP"/>
    </source>
</evidence>
<comment type="caution">
    <text evidence="7">The sequence shown here is derived from an EMBL/GenBank/DDBJ whole genome shotgun (WGS) entry which is preliminary data.</text>
</comment>
<dbReference type="Proteomes" id="UP000318733">
    <property type="component" value="Unassembled WGS sequence"/>
</dbReference>
<dbReference type="PROSITE" id="PS51352">
    <property type="entry name" value="THIOREDOXIN_2"/>
    <property type="match status" value="1"/>
</dbReference>
<feature type="domain" description="Thioredoxin" evidence="6">
    <location>
        <begin position="373"/>
        <end position="525"/>
    </location>
</feature>
<dbReference type="EMBL" id="VLPK01000001">
    <property type="protein sequence ID" value="TSJ44591.1"/>
    <property type="molecule type" value="Genomic_DNA"/>
</dbReference>
<dbReference type="PANTHER" id="PTHR42852:SF6">
    <property type="entry name" value="THIOL:DISULFIDE INTERCHANGE PROTEIN DSBE"/>
    <property type="match status" value="1"/>
</dbReference>
<gene>
    <name evidence="7" type="ORF">FO440_10580</name>
</gene>
<dbReference type="InterPro" id="IPR050553">
    <property type="entry name" value="Thioredoxin_ResA/DsbE_sf"/>
</dbReference>
<dbReference type="OrthoDB" id="743079at2"/>
<accession>A0A556MXD1</accession>
<dbReference type="GO" id="GO:0017004">
    <property type="term" value="P:cytochrome complex assembly"/>
    <property type="evidence" value="ECO:0007669"/>
    <property type="project" value="UniProtKB-KW"/>
</dbReference>
<feature type="chain" id="PRO_5021754800" evidence="5">
    <location>
        <begin position="20"/>
        <end position="525"/>
    </location>
</feature>
<evidence type="ECO:0000259" key="6">
    <source>
        <dbReference type="PROSITE" id="PS51352"/>
    </source>
</evidence>
<dbReference type="CDD" id="cd02966">
    <property type="entry name" value="TlpA_like_family"/>
    <property type="match status" value="1"/>
</dbReference>
<keyword evidence="4" id="KW-0676">Redox-active center</keyword>
<evidence type="ECO:0000256" key="4">
    <source>
        <dbReference type="ARBA" id="ARBA00023284"/>
    </source>
</evidence>
<dbReference type="PANTHER" id="PTHR42852">
    <property type="entry name" value="THIOL:DISULFIDE INTERCHANGE PROTEIN DSBE"/>
    <property type="match status" value="1"/>
</dbReference>
<dbReference type="InterPro" id="IPR012336">
    <property type="entry name" value="Thioredoxin-like_fold"/>
</dbReference>
<keyword evidence="2" id="KW-0201">Cytochrome c-type biogenesis</keyword>
<evidence type="ECO:0000313" key="8">
    <source>
        <dbReference type="Proteomes" id="UP000318733"/>
    </source>
</evidence>